<evidence type="ECO:0000313" key="1">
    <source>
        <dbReference type="EMBL" id="MCP1339783.1"/>
    </source>
</evidence>
<evidence type="ECO:0000313" key="2">
    <source>
        <dbReference type="Proteomes" id="UP001139474"/>
    </source>
</evidence>
<sequence length="182" mass="21252">MDKEQSLSFNTLQHTPLDELSVTECFERLKLISQKATYKDVSVWLGRNANDYANWKRSNKLPFAEIIRKLLQERISLNWFFAPGYTLHEPSYAYTHGDYVKTSVVEEERKRRIEFLKAHKKIEPLLKAYGLQDDEQCMALMLDAYFSTTDKWMEKSQALELVAKALALKPAIQKINREEGES</sequence>
<dbReference type="Proteomes" id="UP001139474">
    <property type="component" value="Unassembled WGS sequence"/>
</dbReference>
<reference evidence="1" key="1">
    <citation type="submission" date="2022-06" db="EMBL/GenBank/DDBJ databases">
        <title>Idiomarina rhizosphaerae M1R2S28.</title>
        <authorList>
            <person name="Sun J.-Q."/>
            <person name="Li L.-F."/>
        </authorList>
    </citation>
    <scope>NUCLEOTIDE SEQUENCE</scope>
    <source>
        <strain evidence="1">M1R2S28</strain>
    </source>
</reference>
<evidence type="ECO:0008006" key="3">
    <source>
        <dbReference type="Google" id="ProtNLM"/>
    </source>
</evidence>
<name>A0A9X2G4K0_9GAMM</name>
<gene>
    <name evidence="1" type="ORF">NJR55_09275</name>
</gene>
<keyword evidence="2" id="KW-1185">Reference proteome</keyword>
<dbReference type="Gene3D" id="1.10.260.40">
    <property type="entry name" value="lambda repressor-like DNA-binding domains"/>
    <property type="match status" value="1"/>
</dbReference>
<dbReference type="RefSeq" id="WP_253619688.1">
    <property type="nucleotide sequence ID" value="NZ_JAMZDE010000007.1"/>
</dbReference>
<dbReference type="EMBL" id="JAMZDE010000007">
    <property type="protein sequence ID" value="MCP1339783.1"/>
    <property type="molecule type" value="Genomic_DNA"/>
</dbReference>
<accession>A0A9X2G4K0</accession>
<proteinExistence type="predicted"/>
<organism evidence="1 2">
    <name type="scientific">Idiomarina rhizosphaerae</name>
    <dbReference type="NCBI Taxonomy" id="2961572"/>
    <lineage>
        <taxon>Bacteria</taxon>
        <taxon>Pseudomonadati</taxon>
        <taxon>Pseudomonadota</taxon>
        <taxon>Gammaproteobacteria</taxon>
        <taxon>Alteromonadales</taxon>
        <taxon>Idiomarinaceae</taxon>
        <taxon>Idiomarina</taxon>
    </lineage>
</organism>
<comment type="caution">
    <text evidence="1">The sequence shown here is derived from an EMBL/GenBank/DDBJ whole genome shotgun (WGS) entry which is preliminary data.</text>
</comment>
<dbReference type="InterPro" id="IPR010982">
    <property type="entry name" value="Lambda_DNA-bd_dom_sf"/>
</dbReference>
<dbReference type="AlphaFoldDB" id="A0A9X2G4K0"/>
<dbReference type="GO" id="GO:0003677">
    <property type="term" value="F:DNA binding"/>
    <property type="evidence" value="ECO:0007669"/>
    <property type="project" value="InterPro"/>
</dbReference>
<protein>
    <recommendedName>
        <fullName evidence="3">Bacteriophage CI repressor</fullName>
    </recommendedName>
</protein>